<dbReference type="Pfam" id="PF00924">
    <property type="entry name" value="MS_channel_2nd"/>
    <property type="match status" value="1"/>
</dbReference>
<reference evidence="10 11" key="1">
    <citation type="submission" date="2018-06" db="EMBL/GenBank/DDBJ databases">
        <authorList>
            <consortium name="Pathogen Informatics"/>
            <person name="Doyle S."/>
        </authorList>
    </citation>
    <scope>NUCLEOTIDE SEQUENCE [LARGE SCALE GENOMIC DNA]</scope>
    <source>
        <strain evidence="10 11">NCTC8684</strain>
    </source>
</reference>
<dbReference type="PANTHER" id="PTHR30347:SF1">
    <property type="entry name" value="MECHANOSENSITIVE CHANNEL MSCK"/>
    <property type="match status" value="1"/>
</dbReference>
<evidence type="ECO:0000256" key="6">
    <source>
        <dbReference type="ARBA" id="ARBA00023136"/>
    </source>
</evidence>
<sequence length="233" mass="25326">MKLKHLDSNLRIVFAKLTRTGLVVAAVLVALPVVGIDLTVLSVFGGAVGIGLGFGLQKIASNFVSGFIILLDHSIRIGDRLMVDNRVGYVTKMTSRYVVLKGADGTEALIPNDALISNTVINQSYSDRNMWTSLPVQVAYGTDLDLALSLLKQASDHPRVLKNPGANAFVTLFADSGINLELGFWVADPENGFMGLKSDINLAIWRLFNQHNIEIPFPQREVRIVGDKPAQQG</sequence>
<protein>
    <submittedName>
        <fullName evidence="10">Potassium efflux system KefA</fullName>
    </submittedName>
</protein>
<comment type="similarity">
    <text evidence="2">Belongs to the MscS (TC 1.A.23) family.</text>
</comment>
<dbReference type="GO" id="GO:0008381">
    <property type="term" value="F:mechanosensitive monoatomic ion channel activity"/>
    <property type="evidence" value="ECO:0007669"/>
    <property type="project" value="UniProtKB-ARBA"/>
</dbReference>
<evidence type="ECO:0000256" key="7">
    <source>
        <dbReference type="SAM" id="Phobius"/>
    </source>
</evidence>
<evidence type="ECO:0000256" key="5">
    <source>
        <dbReference type="ARBA" id="ARBA00022989"/>
    </source>
</evidence>
<accession>A0AAX2M616</accession>
<evidence type="ECO:0000259" key="8">
    <source>
        <dbReference type="Pfam" id="PF00924"/>
    </source>
</evidence>
<dbReference type="InterPro" id="IPR023408">
    <property type="entry name" value="MscS_beta-dom_sf"/>
</dbReference>
<dbReference type="Gene3D" id="2.30.30.60">
    <property type="match status" value="1"/>
</dbReference>
<comment type="caution">
    <text evidence="10">The sequence shown here is derived from an EMBL/GenBank/DDBJ whole genome shotgun (WGS) entry which is preliminary data.</text>
</comment>
<proteinExistence type="inferred from homology"/>
<feature type="domain" description="Mechanosensitive ion channel MscS C-terminal" evidence="9">
    <location>
        <begin position="134"/>
        <end position="215"/>
    </location>
</feature>
<gene>
    <name evidence="10" type="primary">kefA</name>
    <name evidence="10" type="ORF">NCTC8684_00984</name>
</gene>
<dbReference type="InterPro" id="IPR006685">
    <property type="entry name" value="MscS_channel_2nd"/>
</dbReference>
<dbReference type="AlphaFoldDB" id="A0AAX2M616"/>
<evidence type="ECO:0000256" key="3">
    <source>
        <dbReference type="ARBA" id="ARBA00022475"/>
    </source>
</evidence>
<name>A0AAX2M616_CHRVL</name>
<dbReference type="InterPro" id="IPR049278">
    <property type="entry name" value="MS_channel_C"/>
</dbReference>
<dbReference type="EMBL" id="UIGR01000001">
    <property type="protein sequence ID" value="SUX31912.1"/>
    <property type="molecule type" value="Genomic_DNA"/>
</dbReference>
<evidence type="ECO:0000256" key="2">
    <source>
        <dbReference type="ARBA" id="ARBA00008017"/>
    </source>
</evidence>
<dbReference type="InterPro" id="IPR052702">
    <property type="entry name" value="MscS-like_channel"/>
</dbReference>
<dbReference type="InterPro" id="IPR010920">
    <property type="entry name" value="LSM_dom_sf"/>
</dbReference>
<dbReference type="PANTHER" id="PTHR30347">
    <property type="entry name" value="POTASSIUM CHANNEL RELATED"/>
    <property type="match status" value="1"/>
</dbReference>
<keyword evidence="5 7" id="KW-1133">Transmembrane helix</keyword>
<dbReference type="RefSeq" id="WP_258865253.1">
    <property type="nucleotide sequence ID" value="NZ_UIGR01000001.1"/>
</dbReference>
<keyword evidence="3" id="KW-1003">Cell membrane</keyword>
<keyword evidence="6 7" id="KW-0472">Membrane</keyword>
<feature type="transmembrane region" description="Helical" evidence="7">
    <location>
        <begin position="50"/>
        <end position="71"/>
    </location>
</feature>
<evidence type="ECO:0000313" key="10">
    <source>
        <dbReference type="EMBL" id="SUX31912.1"/>
    </source>
</evidence>
<dbReference type="SUPFAM" id="SSF50182">
    <property type="entry name" value="Sm-like ribonucleoproteins"/>
    <property type="match status" value="1"/>
</dbReference>
<dbReference type="Pfam" id="PF21082">
    <property type="entry name" value="MS_channel_3rd"/>
    <property type="match status" value="1"/>
</dbReference>
<dbReference type="Proteomes" id="UP000254029">
    <property type="component" value="Unassembled WGS sequence"/>
</dbReference>
<dbReference type="InterPro" id="IPR011014">
    <property type="entry name" value="MscS_channel_TM-2"/>
</dbReference>
<evidence type="ECO:0000256" key="1">
    <source>
        <dbReference type="ARBA" id="ARBA00004651"/>
    </source>
</evidence>
<dbReference type="Gene3D" id="1.10.287.1260">
    <property type="match status" value="1"/>
</dbReference>
<keyword evidence="4 7" id="KW-0812">Transmembrane</keyword>
<evidence type="ECO:0000256" key="4">
    <source>
        <dbReference type="ARBA" id="ARBA00022692"/>
    </source>
</evidence>
<comment type="subcellular location">
    <subcellularLocation>
        <location evidence="1">Cell membrane</location>
        <topology evidence="1">Multi-pass membrane protein</topology>
    </subcellularLocation>
</comment>
<feature type="domain" description="Mechanosensitive ion channel MscS" evidence="8">
    <location>
        <begin position="59"/>
        <end position="124"/>
    </location>
</feature>
<dbReference type="InterPro" id="IPR011066">
    <property type="entry name" value="MscS_channel_C_sf"/>
</dbReference>
<dbReference type="SUPFAM" id="SSF82689">
    <property type="entry name" value="Mechanosensitive channel protein MscS (YggB), C-terminal domain"/>
    <property type="match status" value="1"/>
</dbReference>
<feature type="transmembrane region" description="Helical" evidence="7">
    <location>
        <begin position="21"/>
        <end position="44"/>
    </location>
</feature>
<dbReference type="SUPFAM" id="SSF82861">
    <property type="entry name" value="Mechanosensitive channel protein MscS (YggB), transmembrane region"/>
    <property type="match status" value="1"/>
</dbReference>
<organism evidence="10 11">
    <name type="scientific">Chromobacterium violaceum</name>
    <dbReference type="NCBI Taxonomy" id="536"/>
    <lineage>
        <taxon>Bacteria</taxon>
        <taxon>Pseudomonadati</taxon>
        <taxon>Pseudomonadota</taxon>
        <taxon>Betaproteobacteria</taxon>
        <taxon>Neisseriales</taxon>
        <taxon>Chromobacteriaceae</taxon>
        <taxon>Chromobacterium</taxon>
    </lineage>
</organism>
<evidence type="ECO:0000313" key="11">
    <source>
        <dbReference type="Proteomes" id="UP000254029"/>
    </source>
</evidence>
<evidence type="ECO:0000259" key="9">
    <source>
        <dbReference type="Pfam" id="PF21082"/>
    </source>
</evidence>
<dbReference type="GO" id="GO:0005886">
    <property type="term" value="C:plasma membrane"/>
    <property type="evidence" value="ECO:0007669"/>
    <property type="project" value="UniProtKB-SubCell"/>
</dbReference>
<dbReference type="Gene3D" id="3.30.70.100">
    <property type="match status" value="1"/>
</dbReference>